<accession>A0A9P8VKG7</accession>
<gene>
    <name evidence="2" type="ORF">F5X68DRAFT_529</name>
</gene>
<evidence type="ECO:0008006" key="4">
    <source>
        <dbReference type="Google" id="ProtNLM"/>
    </source>
</evidence>
<dbReference type="EMBL" id="JAGSXJ010000001">
    <property type="protein sequence ID" value="KAH6696879.1"/>
    <property type="molecule type" value="Genomic_DNA"/>
</dbReference>
<dbReference type="Proteomes" id="UP000770015">
    <property type="component" value="Unassembled WGS sequence"/>
</dbReference>
<feature type="signal peptide" evidence="1">
    <location>
        <begin position="1"/>
        <end position="34"/>
    </location>
</feature>
<organism evidence="2 3">
    <name type="scientific">Plectosphaerella plurivora</name>
    <dbReference type="NCBI Taxonomy" id="936078"/>
    <lineage>
        <taxon>Eukaryota</taxon>
        <taxon>Fungi</taxon>
        <taxon>Dikarya</taxon>
        <taxon>Ascomycota</taxon>
        <taxon>Pezizomycotina</taxon>
        <taxon>Sordariomycetes</taxon>
        <taxon>Hypocreomycetidae</taxon>
        <taxon>Glomerellales</taxon>
        <taxon>Plectosphaerellaceae</taxon>
        <taxon>Plectosphaerella</taxon>
    </lineage>
</organism>
<keyword evidence="3" id="KW-1185">Reference proteome</keyword>
<sequence length="81" mass="8884">MIPRREKGIASDSFWILLLHAISLDIASLHVCWAGSGHGVEEGVRRGMLAQSCYFLHDIYGSTNRFVASVWSLCGCDGCVL</sequence>
<feature type="chain" id="PRO_5040194968" description="Secreted protein" evidence="1">
    <location>
        <begin position="35"/>
        <end position="81"/>
    </location>
</feature>
<proteinExistence type="predicted"/>
<keyword evidence="1" id="KW-0732">Signal</keyword>
<reference evidence="2" key="1">
    <citation type="journal article" date="2021" name="Nat. Commun.">
        <title>Genetic determinants of endophytism in the Arabidopsis root mycobiome.</title>
        <authorList>
            <person name="Mesny F."/>
            <person name="Miyauchi S."/>
            <person name="Thiergart T."/>
            <person name="Pickel B."/>
            <person name="Atanasova L."/>
            <person name="Karlsson M."/>
            <person name="Huettel B."/>
            <person name="Barry K.W."/>
            <person name="Haridas S."/>
            <person name="Chen C."/>
            <person name="Bauer D."/>
            <person name="Andreopoulos W."/>
            <person name="Pangilinan J."/>
            <person name="LaButti K."/>
            <person name="Riley R."/>
            <person name="Lipzen A."/>
            <person name="Clum A."/>
            <person name="Drula E."/>
            <person name="Henrissat B."/>
            <person name="Kohler A."/>
            <person name="Grigoriev I.V."/>
            <person name="Martin F.M."/>
            <person name="Hacquard S."/>
        </authorList>
    </citation>
    <scope>NUCLEOTIDE SEQUENCE</scope>
    <source>
        <strain evidence="2">MPI-SDFR-AT-0117</strain>
    </source>
</reference>
<dbReference type="AlphaFoldDB" id="A0A9P8VKG7"/>
<evidence type="ECO:0000313" key="3">
    <source>
        <dbReference type="Proteomes" id="UP000770015"/>
    </source>
</evidence>
<evidence type="ECO:0000256" key="1">
    <source>
        <dbReference type="SAM" id="SignalP"/>
    </source>
</evidence>
<name>A0A9P8VKG7_9PEZI</name>
<protein>
    <recommendedName>
        <fullName evidence="4">Secreted protein</fullName>
    </recommendedName>
</protein>
<evidence type="ECO:0000313" key="2">
    <source>
        <dbReference type="EMBL" id="KAH6696879.1"/>
    </source>
</evidence>
<comment type="caution">
    <text evidence="2">The sequence shown here is derived from an EMBL/GenBank/DDBJ whole genome shotgun (WGS) entry which is preliminary data.</text>
</comment>